<protein>
    <submittedName>
        <fullName evidence="1">Uncharacterized protein</fullName>
    </submittedName>
</protein>
<dbReference type="STRING" id="46677.AWM79_03150"/>
<dbReference type="InterPro" id="IPR008948">
    <property type="entry name" value="L-Aspartase-like"/>
</dbReference>
<reference evidence="1 2" key="1">
    <citation type="submission" date="2016-01" db="EMBL/GenBank/DDBJ databases">
        <authorList>
            <person name="McClelland M."/>
            <person name="Jain A."/>
            <person name="Saraogi P."/>
            <person name="Mendelson R."/>
            <person name="Westerman R."/>
            <person name="SanMiguel P."/>
            <person name="Csonka L."/>
        </authorList>
    </citation>
    <scope>NUCLEOTIDE SEQUENCE [LARGE SCALE GENOMIC DNA]</scope>
    <source>
        <strain evidence="1 2">NCPPB 2472</strain>
    </source>
</reference>
<gene>
    <name evidence="1" type="ORF">AWM79_03150</name>
</gene>
<organism evidence="1 2">
    <name type="scientific">Pseudomonas agarici</name>
    <dbReference type="NCBI Taxonomy" id="46677"/>
    <lineage>
        <taxon>Bacteria</taxon>
        <taxon>Pseudomonadati</taxon>
        <taxon>Pseudomonadota</taxon>
        <taxon>Gammaproteobacteria</taxon>
        <taxon>Pseudomonadales</taxon>
        <taxon>Pseudomonadaceae</taxon>
        <taxon>Pseudomonas</taxon>
    </lineage>
</organism>
<dbReference type="SUPFAM" id="SSF48557">
    <property type="entry name" value="L-aspartase-like"/>
    <property type="match status" value="1"/>
</dbReference>
<keyword evidence="2" id="KW-1185">Reference proteome</keyword>
<proteinExistence type="predicted"/>
<evidence type="ECO:0000313" key="1">
    <source>
        <dbReference type="EMBL" id="AMB84349.1"/>
    </source>
</evidence>
<name>A0A0X1SXW4_PSEAA</name>
<dbReference type="Proteomes" id="UP000063229">
    <property type="component" value="Chromosome"/>
</dbReference>
<sequence length="95" mass="10368">MSSALHEQPRQDSLSLPTIAQNLLSSIELLAKVSRLLADQAIASFKINIKQALSRHPILLTALNPIIEVALEHTDLPRSQLETLPDPERLTVGGV</sequence>
<accession>A0A0X1SXW4</accession>
<dbReference type="EMBL" id="CP014135">
    <property type="protein sequence ID" value="AMB84349.1"/>
    <property type="molecule type" value="Genomic_DNA"/>
</dbReference>
<evidence type="ECO:0000313" key="2">
    <source>
        <dbReference type="Proteomes" id="UP000063229"/>
    </source>
</evidence>
<dbReference type="GO" id="GO:0003824">
    <property type="term" value="F:catalytic activity"/>
    <property type="evidence" value="ECO:0007669"/>
    <property type="project" value="InterPro"/>
</dbReference>
<dbReference type="AlphaFoldDB" id="A0A0X1SXW4"/>
<dbReference type="KEGG" id="pagb:AWM79_03150"/>